<accession>A0A1B0BMX8</accession>
<keyword evidence="2" id="KW-1185">Reference proteome</keyword>
<protein>
    <submittedName>
        <fullName evidence="1">Uncharacterized protein</fullName>
    </submittedName>
</protein>
<dbReference type="VEuPathDB" id="VectorBase:GPPI035136"/>
<reference evidence="2" key="1">
    <citation type="submission" date="2015-01" db="EMBL/GenBank/DDBJ databases">
        <authorList>
            <person name="Aksoy S."/>
            <person name="Warren W."/>
            <person name="Wilson R.K."/>
        </authorList>
    </citation>
    <scope>NUCLEOTIDE SEQUENCE [LARGE SCALE GENOMIC DNA]</scope>
    <source>
        <strain evidence="2">IAEA</strain>
    </source>
</reference>
<dbReference type="EnsemblMetazoa" id="GPPI035136-RA">
    <property type="protein sequence ID" value="GPPI035136-PA"/>
    <property type="gene ID" value="GPPI035136"/>
</dbReference>
<dbReference type="EMBL" id="JXJN01017098">
    <property type="status" value="NOT_ANNOTATED_CDS"/>
    <property type="molecule type" value="Genomic_DNA"/>
</dbReference>
<sequence>MWLVAIYCICMHLRCGTLSMGRKNIIKNKFDKDEHVEHVEHVALHSHDDDDVDDDESVTLSLRLAATNHIYFLKSYSDGYCVKIMGVAAA</sequence>
<organism evidence="1 2">
    <name type="scientific">Glossina palpalis gambiensis</name>
    <dbReference type="NCBI Taxonomy" id="67801"/>
    <lineage>
        <taxon>Eukaryota</taxon>
        <taxon>Metazoa</taxon>
        <taxon>Ecdysozoa</taxon>
        <taxon>Arthropoda</taxon>
        <taxon>Hexapoda</taxon>
        <taxon>Insecta</taxon>
        <taxon>Pterygota</taxon>
        <taxon>Neoptera</taxon>
        <taxon>Endopterygota</taxon>
        <taxon>Diptera</taxon>
        <taxon>Brachycera</taxon>
        <taxon>Muscomorpha</taxon>
        <taxon>Hippoboscoidea</taxon>
        <taxon>Glossinidae</taxon>
        <taxon>Glossina</taxon>
    </lineage>
</organism>
<evidence type="ECO:0000313" key="1">
    <source>
        <dbReference type="EnsemblMetazoa" id="GPPI035136-PA"/>
    </source>
</evidence>
<evidence type="ECO:0000313" key="2">
    <source>
        <dbReference type="Proteomes" id="UP000092460"/>
    </source>
</evidence>
<proteinExistence type="predicted"/>
<dbReference type="Proteomes" id="UP000092460">
    <property type="component" value="Unassembled WGS sequence"/>
</dbReference>
<reference evidence="1" key="2">
    <citation type="submission" date="2020-05" db="UniProtKB">
        <authorList>
            <consortium name="EnsemblMetazoa"/>
        </authorList>
    </citation>
    <scope>IDENTIFICATION</scope>
    <source>
        <strain evidence="1">IAEA</strain>
    </source>
</reference>
<dbReference type="AlphaFoldDB" id="A0A1B0BMX8"/>
<name>A0A1B0BMX8_9MUSC</name>